<name>A0A655D7D2_SALET</name>
<protein>
    <submittedName>
        <fullName evidence="1">Inner membrane protein</fullName>
    </submittedName>
</protein>
<reference evidence="1 2" key="1">
    <citation type="submission" date="2015-03" db="EMBL/GenBank/DDBJ databases">
        <authorList>
            <consortium name="Pathogen Informatics"/>
        </authorList>
    </citation>
    <scope>NUCLEOTIDE SEQUENCE [LARGE SCALE GENOMIC DNA]</scope>
    <source>
        <strain evidence="1 2">A1104</strain>
    </source>
</reference>
<dbReference type="Proteomes" id="UP000041314">
    <property type="component" value="Unassembled WGS sequence"/>
</dbReference>
<accession>A0A655D7D2</accession>
<organism evidence="1 2">
    <name type="scientific">Salmonella enterica subsp. enterica serovar Bovismorbificans</name>
    <dbReference type="NCBI Taxonomy" id="58097"/>
    <lineage>
        <taxon>Bacteria</taxon>
        <taxon>Pseudomonadati</taxon>
        <taxon>Pseudomonadota</taxon>
        <taxon>Gammaproteobacteria</taxon>
        <taxon>Enterobacterales</taxon>
        <taxon>Enterobacteriaceae</taxon>
        <taxon>Salmonella</taxon>
    </lineage>
</organism>
<sequence length="64" mass="6963">MVISAINLPIILYTLPTSSGFCVGYGPRPDGPLLTPITSLSMLLGTHSLAAFKQLELFWLYIPL</sequence>
<dbReference type="EMBL" id="CQPA01000025">
    <property type="protein sequence ID" value="CNU51471.1"/>
    <property type="molecule type" value="Genomic_DNA"/>
</dbReference>
<dbReference type="AlphaFoldDB" id="A0A655D7D2"/>
<evidence type="ECO:0000313" key="2">
    <source>
        <dbReference type="Proteomes" id="UP000041314"/>
    </source>
</evidence>
<evidence type="ECO:0000313" key="1">
    <source>
        <dbReference type="EMBL" id="CNU51471.1"/>
    </source>
</evidence>
<proteinExistence type="predicted"/>
<gene>
    <name evidence="1" type="primary">cysB_2</name>
    <name evidence="1" type="ORF">ERS008198_02951</name>
</gene>